<comment type="caution">
    <text evidence="2">The sequence shown here is derived from an EMBL/GenBank/DDBJ whole genome shotgun (WGS) entry which is preliminary data.</text>
</comment>
<evidence type="ECO:0000313" key="2">
    <source>
        <dbReference type="EMBL" id="MBA9025735.1"/>
    </source>
</evidence>
<sequence length="196" mass="22387">MLVDINLLPKKEKNRHIVGLLILLIAIMLLVSGFFFMATYQEKKAQLVQLEKELALNKELKMAKEYEQSQSAESESVRELETAIQWVEDHQSSTFIIMRTVSSLLPERGFIGDFTYKEDGMVQLTVQFDSSRQAAYFLKSLINSKLFSGAKLLTLSTEKLEDDHTTEPVLPRYNAQYEITVDKSAIQTEMQGEVGR</sequence>
<keyword evidence="1" id="KW-0472">Membrane</keyword>
<feature type="transmembrane region" description="Helical" evidence="1">
    <location>
        <begin position="17"/>
        <end position="40"/>
    </location>
</feature>
<keyword evidence="3" id="KW-1185">Reference proteome</keyword>
<proteinExistence type="predicted"/>
<dbReference type="Proteomes" id="UP000626697">
    <property type="component" value="Unassembled WGS sequence"/>
</dbReference>
<evidence type="ECO:0000256" key="1">
    <source>
        <dbReference type="SAM" id="Phobius"/>
    </source>
</evidence>
<gene>
    <name evidence="2" type="ORF">HNP81_001018</name>
</gene>
<evidence type="ECO:0000313" key="3">
    <source>
        <dbReference type="Proteomes" id="UP000626697"/>
    </source>
</evidence>
<accession>A0ABR6CL22</accession>
<keyword evidence="1" id="KW-0812">Transmembrane</keyword>
<name>A0ABR6CL22_9BACI</name>
<dbReference type="RefSeq" id="WP_182501774.1">
    <property type="nucleotide sequence ID" value="NZ_JACJHX010000002.1"/>
</dbReference>
<keyword evidence="1" id="KW-1133">Transmembrane helix</keyword>
<dbReference type="EMBL" id="JACJHX010000002">
    <property type="protein sequence ID" value="MBA9025735.1"/>
    <property type="molecule type" value="Genomic_DNA"/>
</dbReference>
<protein>
    <submittedName>
        <fullName evidence="2">Type IV pilus assembly protein PilN</fullName>
    </submittedName>
</protein>
<organism evidence="2 3">
    <name type="scientific">Peribacillus huizhouensis</name>
    <dbReference type="NCBI Taxonomy" id="1501239"/>
    <lineage>
        <taxon>Bacteria</taxon>
        <taxon>Bacillati</taxon>
        <taxon>Bacillota</taxon>
        <taxon>Bacilli</taxon>
        <taxon>Bacillales</taxon>
        <taxon>Bacillaceae</taxon>
        <taxon>Peribacillus</taxon>
    </lineage>
</organism>
<reference evidence="2 3" key="1">
    <citation type="submission" date="2020-08" db="EMBL/GenBank/DDBJ databases">
        <title>Genomic Encyclopedia of Type Strains, Phase IV (KMG-IV): sequencing the most valuable type-strain genomes for metagenomic binning, comparative biology and taxonomic classification.</title>
        <authorList>
            <person name="Goeker M."/>
        </authorList>
    </citation>
    <scope>NUCLEOTIDE SEQUENCE [LARGE SCALE GENOMIC DNA]</scope>
    <source>
        <strain evidence="2 3">DSM 105481</strain>
    </source>
</reference>